<evidence type="ECO:0000313" key="2">
    <source>
        <dbReference type="Proteomes" id="UP001165960"/>
    </source>
</evidence>
<organism evidence="1 2">
    <name type="scientific">Entomophthora muscae</name>
    <dbReference type="NCBI Taxonomy" id="34485"/>
    <lineage>
        <taxon>Eukaryota</taxon>
        <taxon>Fungi</taxon>
        <taxon>Fungi incertae sedis</taxon>
        <taxon>Zoopagomycota</taxon>
        <taxon>Entomophthoromycotina</taxon>
        <taxon>Entomophthoromycetes</taxon>
        <taxon>Entomophthorales</taxon>
        <taxon>Entomophthoraceae</taxon>
        <taxon>Entomophthora</taxon>
    </lineage>
</organism>
<accession>A0ACC2S0V5</accession>
<evidence type="ECO:0000313" key="1">
    <source>
        <dbReference type="EMBL" id="KAJ9055946.1"/>
    </source>
</evidence>
<gene>
    <name evidence="1" type="primary">FPS1_22</name>
    <name evidence="1" type="ORF">DSO57_1038086</name>
</gene>
<comment type="caution">
    <text evidence="1">The sequence shown here is derived from an EMBL/GenBank/DDBJ whole genome shotgun (WGS) entry which is preliminary data.</text>
</comment>
<dbReference type="EMBL" id="QTSX02006130">
    <property type="protein sequence ID" value="KAJ9055946.1"/>
    <property type="molecule type" value="Genomic_DNA"/>
</dbReference>
<reference evidence="1" key="1">
    <citation type="submission" date="2022-04" db="EMBL/GenBank/DDBJ databases">
        <title>Genome of the entomopathogenic fungus Entomophthora muscae.</title>
        <authorList>
            <person name="Elya C."/>
            <person name="Lovett B.R."/>
            <person name="Lee E."/>
            <person name="Macias A.M."/>
            <person name="Hajek A.E."/>
            <person name="De Bivort B.L."/>
            <person name="Kasson M.T."/>
            <person name="De Fine Licht H.H."/>
            <person name="Stajich J.E."/>
        </authorList>
    </citation>
    <scope>NUCLEOTIDE SEQUENCE</scope>
    <source>
        <strain evidence="1">Berkeley</strain>
    </source>
</reference>
<sequence>MSDKEEFEIEEQLPRQVGLTGVKAREFLAEMLGSFVLTVLGHGAILQVILHPKADVLVGQMTIGLGIGLGLAMAVYTAGHTSGGHVNPAITVAFAAFRGFPWQKVPMYILAQVLGSLFSAAALFLFNYPAITAIAGPSRLGLFASMPPPGVPYGIAFVNIFAGATILLMGVMALTDPRNSLPPWQIPLGIALLTFSVCIILPGYPLSPSWDFAMRLAAMPISKSSTFSPYAFIPILAPILGGTLGIAIYDTILPPL</sequence>
<proteinExistence type="predicted"/>
<protein>
    <submittedName>
        <fullName evidence="1">Glycerol channel</fullName>
    </submittedName>
</protein>
<name>A0ACC2S0V5_9FUNG</name>
<dbReference type="Proteomes" id="UP001165960">
    <property type="component" value="Unassembled WGS sequence"/>
</dbReference>
<keyword evidence="2" id="KW-1185">Reference proteome</keyword>